<dbReference type="InterPro" id="IPR015943">
    <property type="entry name" value="WD40/YVTN_repeat-like_dom_sf"/>
</dbReference>
<dbReference type="Pfam" id="PF00400">
    <property type="entry name" value="WD40"/>
    <property type="match status" value="2"/>
</dbReference>
<dbReference type="Proteomes" id="UP001487740">
    <property type="component" value="Unassembled WGS sequence"/>
</dbReference>
<dbReference type="GO" id="GO:0000118">
    <property type="term" value="C:histone deacetylase complex"/>
    <property type="evidence" value="ECO:0007669"/>
    <property type="project" value="TreeGrafter"/>
</dbReference>
<gene>
    <name evidence="7" type="ORF">O3P69_016262</name>
</gene>
<evidence type="ECO:0000256" key="3">
    <source>
        <dbReference type="ARBA" id="ARBA00022737"/>
    </source>
</evidence>
<comment type="subcellular location">
    <subcellularLocation>
        <location evidence="1">Nucleus</location>
    </subcellularLocation>
</comment>
<dbReference type="GO" id="GO:0003714">
    <property type="term" value="F:transcription corepressor activity"/>
    <property type="evidence" value="ECO:0007669"/>
    <property type="project" value="InterPro"/>
</dbReference>
<feature type="non-terminal residue" evidence="7">
    <location>
        <position position="1"/>
    </location>
</feature>
<keyword evidence="2 6" id="KW-0853">WD repeat</keyword>
<dbReference type="EMBL" id="JARAKH010000984">
    <property type="protein sequence ID" value="KAK8373736.1"/>
    <property type="molecule type" value="Genomic_DNA"/>
</dbReference>
<feature type="repeat" description="WD" evidence="6">
    <location>
        <begin position="1"/>
        <end position="20"/>
    </location>
</feature>
<evidence type="ECO:0000256" key="1">
    <source>
        <dbReference type="ARBA" id="ARBA00004123"/>
    </source>
</evidence>
<dbReference type="GO" id="GO:0006357">
    <property type="term" value="P:regulation of transcription by RNA polymerase II"/>
    <property type="evidence" value="ECO:0007669"/>
    <property type="project" value="TreeGrafter"/>
</dbReference>
<reference evidence="7 8" key="1">
    <citation type="submission" date="2023-03" db="EMBL/GenBank/DDBJ databases">
        <title>High-quality genome of Scylla paramamosain provides insights in environmental adaptation.</title>
        <authorList>
            <person name="Zhang L."/>
        </authorList>
    </citation>
    <scope>NUCLEOTIDE SEQUENCE [LARGE SCALE GENOMIC DNA]</scope>
    <source>
        <strain evidence="7">LZ_2023a</strain>
        <tissue evidence="7">Muscle</tissue>
    </source>
</reference>
<dbReference type="InterPro" id="IPR001680">
    <property type="entry name" value="WD40_rpt"/>
</dbReference>
<keyword evidence="8" id="KW-1185">Reference proteome</keyword>
<dbReference type="InterPro" id="IPR036322">
    <property type="entry name" value="WD40_repeat_dom_sf"/>
</dbReference>
<evidence type="ECO:0000313" key="8">
    <source>
        <dbReference type="Proteomes" id="UP001487740"/>
    </source>
</evidence>
<proteinExistence type="inferred from homology"/>
<dbReference type="PROSITE" id="PS50082">
    <property type="entry name" value="WD_REPEATS_2"/>
    <property type="match status" value="1"/>
</dbReference>
<organism evidence="7 8">
    <name type="scientific">Scylla paramamosain</name>
    <name type="common">Mud crab</name>
    <dbReference type="NCBI Taxonomy" id="85552"/>
    <lineage>
        <taxon>Eukaryota</taxon>
        <taxon>Metazoa</taxon>
        <taxon>Ecdysozoa</taxon>
        <taxon>Arthropoda</taxon>
        <taxon>Crustacea</taxon>
        <taxon>Multicrustacea</taxon>
        <taxon>Malacostraca</taxon>
        <taxon>Eumalacostraca</taxon>
        <taxon>Eucarida</taxon>
        <taxon>Decapoda</taxon>
        <taxon>Pleocyemata</taxon>
        <taxon>Brachyura</taxon>
        <taxon>Eubrachyura</taxon>
        <taxon>Portunoidea</taxon>
        <taxon>Portunidae</taxon>
        <taxon>Portuninae</taxon>
        <taxon>Scylla</taxon>
    </lineage>
</organism>
<keyword evidence="3" id="KW-0677">Repeat</keyword>
<comment type="caution">
    <text evidence="7">The sequence shown here is derived from an EMBL/GenBank/DDBJ whole genome shotgun (WGS) entry which is preliminary data.</text>
</comment>
<dbReference type="AlphaFoldDB" id="A0AAW0SFS1"/>
<dbReference type="InterPro" id="IPR045183">
    <property type="entry name" value="Ebi-like"/>
</dbReference>
<comment type="similarity">
    <text evidence="5">Belongs to the WD repeat EBI family.</text>
</comment>
<dbReference type="PANTHER" id="PTHR22846:SF2">
    <property type="entry name" value="F-BOX-LIKE_WD REPEAT-CONTAINING PROTEIN EBI"/>
    <property type="match status" value="1"/>
</dbReference>
<evidence type="ECO:0000256" key="2">
    <source>
        <dbReference type="ARBA" id="ARBA00022574"/>
    </source>
</evidence>
<protein>
    <submittedName>
        <fullName evidence="7">Uncharacterized protein</fullName>
    </submittedName>
</protein>
<accession>A0AAW0SFS1</accession>
<keyword evidence="4" id="KW-0539">Nucleus</keyword>
<sequence>WNCDGTLLITGSYDGYTRVWMTDGRLASNFGQHKGPVFALKWNKKGNYFLSAGVDKGNVSAGMGVPGCMPGTMFAPIPVEVISYSPELVGTSATQKSKYSRQHIVEPSTDLHQISEATQNVEATLDALICKCGSANETHA</sequence>
<evidence type="ECO:0000256" key="5">
    <source>
        <dbReference type="ARBA" id="ARBA00025741"/>
    </source>
</evidence>
<evidence type="ECO:0000256" key="6">
    <source>
        <dbReference type="PROSITE-ProRule" id="PRU00221"/>
    </source>
</evidence>
<evidence type="ECO:0000256" key="4">
    <source>
        <dbReference type="ARBA" id="ARBA00023242"/>
    </source>
</evidence>
<evidence type="ECO:0000313" key="7">
    <source>
        <dbReference type="EMBL" id="KAK8373736.1"/>
    </source>
</evidence>
<dbReference type="Gene3D" id="2.130.10.10">
    <property type="entry name" value="YVTN repeat-like/Quinoprotein amine dehydrogenase"/>
    <property type="match status" value="1"/>
</dbReference>
<name>A0AAW0SFS1_SCYPA</name>
<dbReference type="SUPFAM" id="SSF50978">
    <property type="entry name" value="WD40 repeat-like"/>
    <property type="match status" value="1"/>
</dbReference>
<dbReference type="PANTHER" id="PTHR22846">
    <property type="entry name" value="WD40 REPEAT PROTEIN"/>
    <property type="match status" value="1"/>
</dbReference>